<reference evidence="2 3" key="1">
    <citation type="submission" date="2020-08" db="EMBL/GenBank/DDBJ databases">
        <title>Sequencing the genomes of 1000 actinobacteria strains.</title>
        <authorList>
            <person name="Klenk H.-P."/>
        </authorList>
    </citation>
    <scope>NUCLEOTIDE SEQUENCE [LARGE SCALE GENOMIC DNA]</scope>
    <source>
        <strain evidence="2 3">DSM 43582</strain>
    </source>
</reference>
<dbReference type="SMART" id="SM00421">
    <property type="entry name" value="HTH_LUXR"/>
    <property type="match status" value="1"/>
</dbReference>
<evidence type="ECO:0000259" key="1">
    <source>
        <dbReference type="PROSITE" id="PS50043"/>
    </source>
</evidence>
<comment type="caution">
    <text evidence="2">The sequence shown here is derived from an EMBL/GenBank/DDBJ whole genome shotgun (WGS) entry which is preliminary data.</text>
</comment>
<dbReference type="Proteomes" id="UP000540412">
    <property type="component" value="Unassembled WGS sequence"/>
</dbReference>
<gene>
    <name evidence="2" type="ORF">BJY24_000891</name>
</gene>
<dbReference type="Gene3D" id="1.10.10.10">
    <property type="entry name" value="Winged helix-like DNA-binding domain superfamily/Winged helix DNA-binding domain"/>
    <property type="match status" value="1"/>
</dbReference>
<accession>A0A7W9P9K5</accession>
<dbReference type="SUPFAM" id="SSF46894">
    <property type="entry name" value="C-terminal effector domain of the bipartite response regulators"/>
    <property type="match status" value="1"/>
</dbReference>
<name>A0A7W9P9K5_9NOCA</name>
<dbReference type="GO" id="GO:0003677">
    <property type="term" value="F:DNA binding"/>
    <property type="evidence" value="ECO:0007669"/>
    <property type="project" value="UniProtKB-KW"/>
</dbReference>
<evidence type="ECO:0000313" key="3">
    <source>
        <dbReference type="Proteomes" id="UP000540412"/>
    </source>
</evidence>
<dbReference type="Gene3D" id="3.40.50.300">
    <property type="entry name" value="P-loop containing nucleotide triphosphate hydrolases"/>
    <property type="match status" value="1"/>
</dbReference>
<dbReference type="AlphaFoldDB" id="A0A7W9P9K5"/>
<feature type="domain" description="HTH luxR-type" evidence="1">
    <location>
        <begin position="764"/>
        <end position="829"/>
    </location>
</feature>
<dbReference type="Pfam" id="PF00196">
    <property type="entry name" value="GerE"/>
    <property type="match status" value="1"/>
</dbReference>
<dbReference type="InterPro" id="IPR036388">
    <property type="entry name" value="WH-like_DNA-bd_sf"/>
</dbReference>
<dbReference type="InterPro" id="IPR000792">
    <property type="entry name" value="Tscrpt_reg_LuxR_C"/>
</dbReference>
<dbReference type="PROSITE" id="PS50043">
    <property type="entry name" value="HTH_LUXR_2"/>
    <property type="match status" value="1"/>
</dbReference>
<dbReference type="SUPFAM" id="SSF52540">
    <property type="entry name" value="P-loop containing nucleoside triphosphate hydrolases"/>
    <property type="match status" value="1"/>
</dbReference>
<dbReference type="CDD" id="cd06170">
    <property type="entry name" value="LuxR_C_like"/>
    <property type="match status" value="1"/>
</dbReference>
<dbReference type="InterPro" id="IPR041664">
    <property type="entry name" value="AAA_16"/>
</dbReference>
<dbReference type="InterPro" id="IPR027417">
    <property type="entry name" value="P-loop_NTPase"/>
</dbReference>
<dbReference type="PANTHER" id="PTHR47691:SF3">
    <property type="entry name" value="HTH-TYPE TRANSCRIPTIONAL REGULATOR RV0890C-RELATED"/>
    <property type="match status" value="1"/>
</dbReference>
<keyword evidence="3" id="KW-1185">Reference proteome</keyword>
<proteinExistence type="predicted"/>
<dbReference type="GO" id="GO:0006355">
    <property type="term" value="P:regulation of DNA-templated transcription"/>
    <property type="evidence" value="ECO:0007669"/>
    <property type="project" value="InterPro"/>
</dbReference>
<evidence type="ECO:0000313" key="2">
    <source>
        <dbReference type="EMBL" id="MBB5912024.1"/>
    </source>
</evidence>
<protein>
    <submittedName>
        <fullName evidence="2">Putative ATPase/DNA-binding CsgD family transcriptional regulator</fullName>
    </submittedName>
</protein>
<dbReference type="Pfam" id="PF13191">
    <property type="entry name" value="AAA_16"/>
    <property type="match status" value="1"/>
</dbReference>
<sequence>MPHRESRAAEGADAFVGREPESDRLAALLLARTPLITVVGAGGIGKTRLVTEAVRRYRRARGVPVLWGRLARLPAGAGPEAIVDELVRSVADTGFATGSSWHTLVETLDQRDSEGRAAQTVVVVDSCEHLRDSVASVIVRLLDAVPELTVVATSRQPLERPEERILPVPPLTHGQGVTLFRRRATLTGTVIEDDQLAVVESICTHLGNQPLPIRLAAARLRRQSLGAMLEDLSGTATDRRLRWPRGPRGGVEERHYGIADAIAWSFDLCSDPERLLLERMSVFAPGYDSNPDDEPGEDLVRNAGVETAAIQAVCGGTDDAGDRLEPAETGPLLEQLGERSLVIVNESGTAPRYSMSENIRVFAHRRLCERAESEPSRLCAEHGRHYRDRIAESAAAWFGTRDRRLLGWALDEWDNLLLALETSLSTPDRAVVGLEIATGLFAHEVPFINGRLRDARRWAERTLAATRGARPEPVALQVSAMVLIARINLCQGRPEDTRRLIERCVELCGVGIDDRDAWRRHPDRDVGLPARLEFAIGAVLMFDHEDLGALHVLERARDKFSASNNHGGVAMTEGCAALASALLSPPGQALENTARFLDTAGRSGDEWVEAWAQMAWTIARTRHGEPRAAVATGRTALARLVLTRDTWGAIWAAHACAWALAAAGSRSAARPESMRYAADVARLLGGLRALRTQLGIDITTLRPFASETSRATEIVRTALGQHAFDAARRDGTSMRPALADLARWALDVPSPGPSGSARPDRPIRTSPWQRLSAAEADVAVLAAAGWTNAAIAARRGSSRRTVEAQITRVLKKLSIRSRAEIHPMVPVDHRGDGPRRDFRPWCVPEGRR</sequence>
<dbReference type="EMBL" id="JACHIT010000001">
    <property type="protein sequence ID" value="MBB5912024.1"/>
    <property type="molecule type" value="Genomic_DNA"/>
</dbReference>
<organism evidence="2 3">
    <name type="scientific">Nocardia transvalensis</name>
    <dbReference type="NCBI Taxonomy" id="37333"/>
    <lineage>
        <taxon>Bacteria</taxon>
        <taxon>Bacillati</taxon>
        <taxon>Actinomycetota</taxon>
        <taxon>Actinomycetes</taxon>
        <taxon>Mycobacteriales</taxon>
        <taxon>Nocardiaceae</taxon>
        <taxon>Nocardia</taxon>
    </lineage>
</organism>
<dbReference type="RefSeq" id="WP_040753108.1">
    <property type="nucleotide sequence ID" value="NZ_JACHIT010000001.1"/>
</dbReference>
<keyword evidence="2" id="KW-0238">DNA-binding</keyword>
<dbReference type="InterPro" id="IPR016032">
    <property type="entry name" value="Sig_transdc_resp-reg_C-effctor"/>
</dbReference>
<dbReference type="PANTHER" id="PTHR47691">
    <property type="entry name" value="REGULATOR-RELATED"/>
    <property type="match status" value="1"/>
</dbReference>